<sequence>MSNRRLILALSASAAIAIIAYLTLSATFYVERFGHVPMSAPVILLMVLFAFKSVVRRGTTFHDAEVGDGSVKEGRE</sequence>
<accession>A0A932A7P5</accession>
<dbReference type="Proteomes" id="UP000779809">
    <property type="component" value="Unassembled WGS sequence"/>
</dbReference>
<dbReference type="AlphaFoldDB" id="A0A932A7P5"/>
<evidence type="ECO:0000313" key="2">
    <source>
        <dbReference type="EMBL" id="MBI2677977.1"/>
    </source>
</evidence>
<keyword evidence="1" id="KW-0812">Transmembrane</keyword>
<evidence type="ECO:0000313" key="3">
    <source>
        <dbReference type="Proteomes" id="UP000779809"/>
    </source>
</evidence>
<dbReference type="EMBL" id="JACPNR010000006">
    <property type="protein sequence ID" value="MBI2677977.1"/>
    <property type="molecule type" value="Genomic_DNA"/>
</dbReference>
<gene>
    <name evidence="2" type="ORF">HYX28_04285</name>
</gene>
<reference evidence="2" key="1">
    <citation type="submission" date="2020-07" db="EMBL/GenBank/DDBJ databases">
        <title>Huge and variable diversity of episymbiotic CPR bacteria and DPANN archaea in groundwater ecosystems.</title>
        <authorList>
            <person name="He C.Y."/>
            <person name="Keren R."/>
            <person name="Whittaker M."/>
            <person name="Farag I.F."/>
            <person name="Doudna J."/>
            <person name="Cate J.H.D."/>
            <person name="Banfield J.F."/>
        </authorList>
    </citation>
    <scope>NUCLEOTIDE SEQUENCE</scope>
    <source>
        <strain evidence="2">NC_groundwater_580_Pr5_B-0.1um_64_19</strain>
    </source>
</reference>
<comment type="caution">
    <text evidence="2">The sequence shown here is derived from an EMBL/GenBank/DDBJ whole genome shotgun (WGS) entry which is preliminary data.</text>
</comment>
<proteinExistence type="predicted"/>
<name>A0A932A7P5_9BACT</name>
<keyword evidence="1" id="KW-1133">Transmembrane helix</keyword>
<keyword evidence="1" id="KW-0472">Membrane</keyword>
<organism evidence="2 3">
    <name type="scientific">Candidatus Korobacter versatilis</name>
    <dbReference type="NCBI Taxonomy" id="658062"/>
    <lineage>
        <taxon>Bacteria</taxon>
        <taxon>Pseudomonadati</taxon>
        <taxon>Acidobacteriota</taxon>
        <taxon>Terriglobia</taxon>
        <taxon>Terriglobales</taxon>
        <taxon>Candidatus Korobacteraceae</taxon>
        <taxon>Candidatus Korobacter</taxon>
    </lineage>
</organism>
<evidence type="ECO:0000256" key="1">
    <source>
        <dbReference type="SAM" id="Phobius"/>
    </source>
</evidence>
<feature type="transmembrane region" description="Helical" evidence="1">
    <location>
        <begin position="35"/>
        <end position="55"/>
    </location>
</feature>
<protein>
    <submittedName>
        <fullName evidence="2">Uncharacterized protein</fullName>
    </submittedName>
</protein>